<organism evidence="2 3">
    <name type="scientific">Streptomyces cirratus</name>
    <dbReference type="NCBI Taxonomy" id="68187"/>
    <lineage>
        <taxon>Bacteria</taxon>
        <taxon>Bacillati</taxon>
        <taxon>Actinomycetota</taxon>
        <taxon>Actinomycetes</taxon>
        <taxon>Kitasatosporales</taxon>
        <taxon>Streptomycetaceae</taxon>
        <taxon>Streptomyces</taxon>
    </lineage>
</organism>
<dbReference type="RefSeq" id="WP_229873956.1">
    <property type="nucleotide sequence ID" value="NZ_BMVP01000012.1"/>
</dbReference>
<sequence>MTVDNGTASPRTLDARAIDGTVMDGTVIGAAVMDGTVMDGTITGGRGLAGTRHLIHRPPSRAHYALDVPSLGEENFTLVGTTPVAHPLFNDGPAHFHDMQIATETMGEIGAFVGQRYYGVPEDRPGLFYRFTLNLTDLAAWRSTGPGAGPLPMATRIRARPSNVVAEVPRGLDFHIEVSLGDRPCATGAAGLVFLMPRLYRRHVEHSRQALRAAPELDDAPDGPLRPAGARDVGRYATENVVVSEPADASRGRISTWLLAAGVSPVFAGEDGRLSGLHVLEALRQASLLAAGRAHGLDARRSALGALQVHFRGQAEHDMPLRCVAVAGPLGQGADGRPAVPVTLTLTQRRRAVAEARTSVVQDY</sequence>
<comment type="caution">
    <text evidence="2">The sequence shown here is derived from an EMBL/GenBank/DDBJ whole genome shotgun (WGS) entry which is preliminary data.</text>
</comment>
<feature type="domain" description="A-factor biosynthesis hotdog" evidence="1">
    <location>
        <begin position="67"/>
        <end position="189"/>
    </location>
</feature>
<feature type="domain" description="A-factor biosynthesis hotdog" evidence="1">
    <location>
        <begin position="233"/>
        <end position="358"/>
    </location>
</feature>
<dbReference type="Pfam" id="PF03756">
    <property type="entry name" value="AfsA"/>
    <property type="match status" value="2"/>
</dbReference>
<dbReference type="Proteomes" id="UP000642673">
    <property type="component" value="Unassembled WGS sequence"/>
</dbReference>
<accession>A0ABQ3F499</accession>
<dbReference type="EMBL" id="BMVP01000012">
    <property type="protein sequence ID" value="GHB74744.1"/>
    <property type="molecule type" value="Genomic_DNA"/>
</dbReference>
<dbReference type="InterPro" id="IPR005509">
    <property type="entry name" value="AfsA_hotdog_dom"/>
</dbReference>
<gene>
    <name evidence="2" type="ORF">GCM10010347_51530</name>
</gene>
<keyword evidence="3" id="KW-1185">Reference proteome</keyword>
<name>A0ABQ3F499_9ACTN</name>
<reference evidence="3" key="1">
    <citation type="journal article" date="2019" name="Int. J. Syst. Evol. Microbiol.">
        <title>The Global Catalogue of Microorganisms (GCM) 10K type strain sequencing project: providing services to taxonomists for standard genome sequencing and annotation.</title>
        <authorList>
            <consortium name="The Broad Institute Genomics Platform"/>
            <consortium name="The Broad Institute Genome Sequencing Center for Infectious Disease"/>
            <person name="Wu L."/>
            <person name="Ma J."/>
        </authorList>
    </citation>
    <scope>NUCLEOTIDE SEQUENCE [LARGE SCALE GENOMIC DNA]</scope>
    <source>
        <strain evidence="3">JCM 4738</strain>
    </source>
</reference>
<evidence type="ECO:0000313" key="3">
    <source>
        <dbReference type="Proteomes" id="UP000642673"/>
    </source>
</evidence>
<evidence type="ECO:0000313" key="2">
    <source>
        <dbReference type="EMBL" id="GHB74744.1"/>
    </source>
</evidence>
<evidence type="ECO:0000259" key="1">
    <source>
        <dbReference type="Pfam" id="PF03756"/>
    </source>
</evidence>
<proteinExistence type="predicted"/>
<protein>
    <recommendedName>
        <fullName evidence="1">A-factor biosynthesis hotdog domain-containing protein</fullName>
    </recommendedName>
</protein>